<organism evidence="2 3">
    <name type="scientific">Psophocarpus tetragonolobus</name>
    <name type="common">Winged bean</name>
    <name type="synonym">Dolichos tetragonolobus</name>
    <dbReference type="NCBI Taxonomy" id="3891"/>
    <lineage>
        <taxon>Eukaryota</taxon>
        <taxon>Viridiplantae</taxon>
        <taxon>Streptophyta</taxon>
        <taxon>Embryophyta</taxon>
        <taxon>Tracheophyta</taxon>
        <taxon>Spermatophyta</taxon>
        <taxon>Magnoliopsida</taxon>
        <taxon>eudicotyledons</taxon>
        <taxon>Gunneridae</taxon>
        <taxon>Pentapetalae</taxon>
        <taxon>rosids</taxon>
        <taxon>fabids</taxon>
        <taxon>Fabales</taxon>
        <taxon>Fabaceae</taxon>
        <taxon>Papilionoideae</taxon>
        <taxon>50 kb inversion clade</taxon>
        <taxon>NPAAA clade</taxon>
        <taxon>indigoferoid/millettioid clade</taxon>
        <taxon>Phaseoleae</taxon>
        <taxon>Psophocarpus</taxon>
    </lineage>
</organism>
<sequence length="109" mass="12244">MRHHNREHGGESEEEEVVGVIGGSAKGGEGEKERVMFRSEGFEERFEFGRFKKEGGEEGYQDSMLAPLAAKREHPSLSFSSPKPDEVFGDLSFGENVPRFENLILQSRV</sequence>
<dbReference type="EMBL" id="JAYMYS010000003">
    <property type="protein sequence ID" value="KAK7399642.1"/>
    <property type="molecule type" value="Genomic_DNA"/>
</dbReference>
<protein>
    <submittedName>
        <fullName evidence="2">Uncharacterized protein</fullName>
    </submittedName>
</protein>
<reference evidence="2 3" key="1">
    <citation type="submission" date="2024-01" db="EMBL/GenBank/DDBJ databases">
        <title>The genomes of 5 underutilized Papilionoideae crops provide insights into root nodulation and disease resistanc.</title>
        <authorList>
            <person name="Jiang F."/>
        </authorList>
    </citation>
    <scope>NUCLEOTIDE SEQUENCE [LARGE SCALE GENOMIC DNA]</scope>
    <source>
        <strain evidence="2">DUOXIRENSHENG_FW03</strain>
        <tissue evidence="2">Leaves</tissue>
    </source>
</reference>
<comment type="caution">
    <text evidence="2">The sequence shown here is derived from an EMBL/GenBank/DDBJ whole genome shotgun (WGS) entry which is preliminary data.</text>
</comment>
<proteinExistence type="predicted"/>
<feature type="region of interest" description="Disordered" evidence="1">
    <location>
        <begin position="1"/>
        <end position="34"/>
    </location>
</feature>
<dbReference type="Proteomes" id="UP001386955">
    <property type="component" value="Unassembled WGS sequence"/>
</dbReference>
<evidence type="ECO:0000256" key="1">
    <source>
        <dbReference type="SAM" id="MobiDB-lite"/>
    </source>
</evidence>
<gene>
    <name evidence="2" type="ORF">VNO78_10829</name>
</gene>
<name>A0AAN9SKQ2_PSOTE</name>
<evidence type="ECO:0000313" key="3">
    <source>
        <dbReference type="Proteomes" id="UP001386955"/>
    </source>
</evidence>
<dbReference type="AlphaFoldDB" id="A0AAN9SKQ2"/>
<keyword evidence="3" id="KW-1185">Reference proteome</keyword>
<accession>A0AAN9SKQ2</accession>
<evidence type="ECO:0000313" key="2">
    <source>
        <dbReference type="EMBL" id="KAK7399642.1"/>
    </source>
</evidence>